<sequence>MEALELDGEGLTCRALAEAAAAVRPEVRLGDSARARLVAARAVVTRALESGEAVYGLTTGLGARATERLSEAELSAFSLQTLRGRALSLGRPLPAAVVRAAMIVRLNGLGRGAAGCDPAVADFLVACLARGLTPLVRESGSIGASDLLLGATMGLALAGEGELVDAEGRVGPSTALLRAAGLAPLPLGPRDGLALANHSSFSGALAALLAARAATALAAVQRSAALSMEGFRANLSPLDPAALALRPQPGQDEAAAELRELLAGSGLEAPGAARRLQDPLSFRTLPQTHGAAHAALAAARAAAEAEINGASDNPAVLLEDDRVVSNGAFQTPWLTLAVETLNRALAQVAVLLVGRCAKLLAERFTGLPLFLARPGADSNGFAPVMKLAEALLGEVQQAAQPVAVWPSVNAEGVEDSLTNAPLAARCGLGLLDAFERLVAIEALVAAQAVELRGLAGALTPPMAAVLAAVRRRSPPLAEDRPLAAEIEALAGDLRAGAFGE</sequence>
<reference evidence="1 2" key="1">
    <citation type="submission" date="2017-04" db="EMBL/GenBank/DDBJ databases">
        <authorList>
            <person name="Afonso C.L."/>
            <person name="Miller P.J."/>
            <person name="Scott M.A."/>
            <person name="Spackman E."/>
            <person name="Goraichik I."/>
            <person name="Dimitrov K.M."/>
            <person name="Suarez D.L."/>
            <person name="Swayne D.E."/>
        </authorList>
    </citation>
    <scope>NUCLEOTIDE SEQUENCE [LARGE SCALE GENOMIC DNA]</scope>
    <source>
        <strain evidence="1 2">USBA 355</strain>
    </source>
</reference>
<name>A0A1Y6BB20_9PROT</name>
<dbReference type="InterPro" id="IPR008948">
    <property type="entry name" value="L-Aspartase-like"/>
</dbReference>
<dbReference type="Gene3D" id="1.20.200.10">
    <property type="entry name" value="Fumarase/aspartase (Central domain)"/>
    <property type="match status" value="1"/>
</dbReference>
<dbReference type="InterPro" id="IPR001106">
    <property type="entry name" value="Aromatic_Lyase"/>
</dbReference>
<dbReference type="STRING" id="560819.SAMN05428998_101715"/>
<keyword evidence="2" id="KW-1185">Reference proteome</keyword>
<proteinExistence type="predicted"/>
<gene>
    <name evidence="1" type="ORF">SAMN05428998_101715</name>
</gene>
<dbReference type="SUPFAM" id="SSF48557">
    <property type="entry name" value="L-aspartase-like"/>
    <property type="match status" value="1"/>
</dbReference>
<protein>
    <submittedName>
        <fullName evidence="1">Histidine ammonia-lyase</fullName>
    </submittedName>
</protein>
<dbReference type="Gene3D" id="1.10.275.10">
    <property type="entry name" value="Fumarase/aspartase (N-terminal domain)"/>
    <property type="match status" value="1"/>
</dbReference>
<dbReference type="AlphaFoldDB" id="A0A1Y6BB20"/>
<evidence type="ECO:0000313" key="1">
    <source>
        <dbReference type="EMBL" id="SME94824.1"/>
    </source>
</evidence>
<dbReference type="InterPro" id="IPR024083">
    <property type="entry name" value="Fumarase/histidase_N"/>
</dbReference>
<dbReference type="GO" id="GO:0016841">
    <property type="term" value="F:ammonia-lyase activity"/>
    <property type="evidence" value="ECO:0007669"/>
    <property type="project" value="UniProtKB-ARBA"/>
</dbReference>
<organism evidence="1 2">
    <name type="scientific">Tistlia consotensis USBA 355</name>
    <dbReference type="NCBI Taxonomy" id="560819"/>
    <lineage>
        <taxon>Bacteria</taxon>
        <taxon>Pseudomonadati</taxon>
        <taxon>Pseudomonadota</taxon>
        <taxon>Alphaproteobacteria</taxon>
        <taxon>Rhodospirillales</taxon>
        <taxon>Rhodovibrionaceae</taxon>
        <taxon>Tistlia</taxon>
    </lineage>
</organism>
<dbReference type="RefSeq" id="WP_085121029.1">
    <property type="nucleotide sequence ID" value="NZ_FWZX01000001.1"/>
</dbReference>
<keyword evidence="1" id="KW-0456">Lyase</keyword>
<accession>A0A1Y6BB20</accession>
<dbReference type="Proteomes" id="UP000192917">
    <property type="component" value="Unassembled WGS sequence"/>
</dbReference>
<dbReference type="PANTHER" id="PTHR10362">
    <property type="entry name" value="HISTIDINE AMMONIA-LYASE"/>
    <property type="match status" value="1"/>
</dbReference>
<evidence type="ECO:0000313" key="2">
    <source>
        <dbReference type="Proteomes" id="UP000192917"/>
    </source>
</evidence>
<dbReference type="EMBL" id="FWZX01000001">
    <property type="protein sequence ID" value="SME94824.1"/>
    <property type="molecule type" value="Genomic_DNA"/>
</dbReference>
<dbReference type="Pfam" id="PF00221">
    <property type="entry name" value="Lyase_aromatic"/>
    <property type="match status" value="1"/>
</dbReference>
<dbReference type="CDD" id="cd00332">
    <property type="entry name" value="PAL-HAL"/>
    <property type="match status" value="1"/>
</dbReference>